<feature type="region of interest" description="Disordered" evidence="1">
    <location>
        <begin position="201"/>
        <end position="241"/>
    </location>
</feature>
<name>A0A921HU34_9BACT</name>
<feature type="non-terminal residue" evidence="3">
    <location>
        <position position="1"/>
    </location>
</feature>
<dbReference type="PROSITE" id="PS50994">
    <property type="entry name" value="INTEGRASE"/>
    <property type="match status" value="1"/>
</dbReference>
<dbReference type="GO" id="GO:0003676">
    <property type="term" value="F:nucleic acid binding"/>
    <property type="evidence" value="ECO:0007669"/>
    <property type="project" value="InterPro"/>
</dbReference>
<dbReference type="EMBL" id="DYVX01000006">
    <property type="protein sequence ID" value="HJF90963.1"/>
    <property type="molecule type" value="Genomic_DNA"/>
</dbReference>
<accession>A0A921HU34</accession>
<feature type="compositionally biased region" description="Basic residues" evidence="1">
    <location>
        <begin position="203"/>
        <end position="212"/>
    </location>
</feature>
<dbReference type="Pfam" id="PF13683">
    <property type="entry name" value="rve_3"/>
    <property type="match status" value="1"/>
</dbReference>
<dbReference type="SUPFAM" id="SSF53098">
    <property type="entry name" value="Ribonuclease H-like"/>
    <property type="match status" value="1"/>
</dbReference>
<protein>
    <submittedName>
        <fullName evidence="3">IS3 family transposase</fullName>
    </submittedName>
</protein>
<dbReference type="Proteomes" id="UP000717835">
    <property type="component" value="Unassembled WGS sequence"/>
</dbReference>
<dbReference type="AlphaFoldDB" id="A0A921HU34"/>
<gene>
    <name evidence="3" type="ORF">K8W02_01045</name>
</gene>
<dbReference type="NCBIfam" id="NF033516">
    <property type="entry name" value="transpos_IS3"/>
    <property type="match status" value="1"/>
</dbReference>
<dbReference type="InterPro" id="IPR001584">
    <property type="entry name" value="Integrase_cat-core"/>
</dbReference>
<proteinExistence type="predicted"/>
<dbReference type="InterPro" id="IPR050900">
    <property type="entry name" value="Transposase_IS3/IS150/IS904"/>
</dbReference>
<dbReference type="InterPro" id="IPR036397">
    <property type="entry name" value="RNaseH_sf"/>
</dbReference>
<dbReference type="PANTHER" id="PTHR46889">
    <property type="entry name" value="TRANSPOSASE INSF FOR INSERTION SEQUENCE IS3B-RELATED"/>
    <property type="match status" value="1"/>
</dbReference>
<dbReference type="Gene3D" id="3.30.420.10">
    <property type="entry name" value="Ribonuclease H-like superfamily/Ribonuclease H"/>
    <property type="match status" value="1"/>
</dbReference>
<evidence type="ECO:0000259" key="2">
    <source>
        <dbReference type="PROSITE" id="PS50994"/>
    </source>
</evidence>
<evidence type="ECO:0000313" key="4">
    <source>
        <dbReference type="Proteomes" id="UP000717835"/>
    </source>
</evidence>
<dbReference type="PANTHER" id="PTHR46889:SF5">
    <property type="entry name" value="INTEGRASE PROTEIN"/>
    <property type="match status" value="1"/>
</dbReference>
<dbReference type="RefSeq" id="WP_276825668.1">
    <property type="nucleotide sequence ID" value="NZ_DYVX01000006.1"/>
</dbReference>
<evidence type="ECO:0000313" key="3">
    <source>
        <dbReference type="EMBL" id="HJF90963.1"/>
    </source>
</evidence>
<organism evidence="3 4">
    <name type="scientific">Mediterranea massiliensis</name>
    <dbReference type="NCBI Taxonomy" id="1841865"/>
    <lineage>
        <taxon>Bacteria</taxon>
        <taxon>Pseudomonadati</taxon>
        <taxon>Bacteroidota</taxon>
        <taxon>Bacteroidia</taxon>
        <taxon>Bacteroidales</taxon>
        <taxon>Bacteroidaceae</taxon>
        <taxon>Mediterranea</taxon>
    </lineage>
</organism>
<comment type="caution">
    <text evidence="3">The sequence shown here is derived from an EMBL/GenBank/DDBJ whole genome shotgun (WGS) entry which is preliminary data.</text>
</comment>
<sequence>RHGLALPPRKPRHTTFSNHRYHKWKNLVKGFVPTAATQLWVADITYIDLAGGGVCYLHLITDAYSREIIGWALADTLRAAISLQVLEQAIGQALPPCGGERLDGLVHHSDRGVQYCCDDYVAKLREHGISISMTEDYKPTDNAVAERVNGIIKAECVNRRLFNTTEEARDVIGRYIHFYNHFRPHMSLGYKVPAIAHRERGGQKKMWKRKEYKGRSGEYAGNDVSLQGQVAGPDESPGQNP</sequence>
<reference evidence="3" key="2">
    <citation type="submission" date="2021-09" db="EMBL/GenBank/DDBJ databases">
        <authorList>
            <person name="Gilroy R."/>
        </authorList>
    </citation>
    <scope>NUCLEOTIDE SEQUENCE</scope>
    <source>
        <strain evidence="3">CHK55-1828</strain>
    </source>
</reference>
<reference evidence="3" key="1">
    <citation type="journal article" date="2021" name="PeerJ">
        <title>Extensive microbial diversity within the chicken gut microbiome revealed by metagenomics and culture.</title>
        <authorList>
            <person name="Gilroy R."/>
            <person name="Ravi A."/>
            <person name="Getino M."/>
            <person name="Pursley I."/>
            <person name="Horton D.L."/>
            <person name="Alikhan N.F."/>
            <person name="Baker D."/>
            <person name="Gharbi K."/>
            <person name="Hall N."/>
            <person name="Watson M."/>
            <person name="Adriaenssens E.M."/>
            <person name="Foster-Nyarko E."/>
            <person name="Jarju S."/>
            <person name="Secka A."/>
            <person name="Antonio M."/>
            <person name="Oren A."/>
            <person name="Chaudhuri R.R."/>
            <person name="La Ragione R."/>
            <person name="Hildebrand F."/>
            <person name="Pallen M.J."/>
        </authorList>
    </citation>
    <scope>NUCLEOTIDE SEQUENCE</scope>
    <source>
        <strain evidence="3">CHK55-1828</strain>
    </source>
</reference>
<feature type="domain" description="Integrase catalytic" evidence="2">
    <location>
        <begin position="29"/>
        <end position="201"/>
    </location>
</feature>
<dbReference type="InterPro" id="IPR012337">
    <property type="entry name" value="RNaseH-like_sf"/>
</dbReference>
<evidence type="ECO:0000256" key="1">
    <source>
        <dbReference type="SAM" id="MobiDB-lite"/>
    </source>
</evidence>
<dbReference type="GO" id="GO:0015074">
    <property type="term" value="P:DNA integration"/>
    <property type="evidence" value="ECO:0007669"/>
    <property type="project" value="InterPro"/>
</dbReference>
<dbReference type="InterPro" id="IPR048020">
    <property type="entry name" value="Transpos_IS3"/>
</dbReference>